<dbReference type="InterPro" id="IPR001138">
    <property type="entry name" value="Zn2Cys6_DnaBD"/>
</dbReference>
<dbReference type="CDD" id="cd12148">
    <property type="entry name" value="fungal_TF_MHR"/>
    <property type="match status" value="1"/>
</dbReference>
<keyword evidence="9" id="KW-1185">Reference proteome</keyword>
<dbReference type="GO" id="GO:0006351">
    <property type="term" value="P:DNA-templated transcription"/>
    <property type="evidence" value="ECO:0007669"/>
    <property type="project" value="InterPro"/>
</dbReference>
<dbReference type="SUPFAM" id="SSF57701">
    <property type="entry name" value="Zn2/Cys6 DNA-binding domain"/>
    <property type="match status" value="1"/>
</dbReference>
<evidence type="ECO:0000256" key="3">
    <source>
        <dbReference type="ARBA" id="ARBA00023015"/>
    </source>
</evidence>
<dbReference type="SMART" id="SM00906">
    <property type="entry name" value="Fungal_trans"/>
    <property type="match status" value="1"/>
</dbReference>
<dbReference type="InterPro" id="IPR050815">
    <property type="entry name" value="TF_fung"/>
</dbReference>
<evidence type="ECO:0000256" key="4">
    <source>
        <dbReference type="ARBA" id="ARBA00023163"/>
    </source>
</evidence>
<protein>
    <submittedName>
        <fullName evidence="8">Transcription factor</fullName>
    </submittedName>
</protein>
<feature type="compositionally biased region" description="Acidic residues" evidence="6">
    <location>
        <begin position="554"/>
        <end position="564"/>
    </location>
</feature>
<accession>A0A9P9IY01</accession>
<feature type="region of interest" description="Disordered" evidence="6">
    <location>
        <begin position="554"/>
        <end position="577"/>
    </location>
</feature>
<dbReference type="Pfam" id="PF04082">
    <property type="entry name" value="Fungal_trans"/>
    <property type="match status" value="1"/>
</dbReference>
<dbReference type="GO" id="GO:0008270">
    <property type="term" value="F:zinc ion binding"/>
    <property type="evidence" value="ECO:0007669"/>
    <property type="project" value="InterPro"/>
</dbReference>
<dbReference type="PROSITE" id="PS00463">
    <property type="entry name" value="ZN2_CY6_FUNGAL_1"/>
    <property type="match status" value="1"/>
</dbReference>
<dbReference type="PANTHER" id="PTHR47338">
    <property type="entry name" value="ZN(II)2CYS6 TRANSCRIPTION FACTOR (EUROFUNG)-RELATED"/>
    <property type="match status" value="1"/>
</dbReference>
<dbReference type="InterPro" id="IPR007219">
    <property type="entry name" value="XnlR_reg_dom"/>
</dbReference>
<reference evidence="8" key="1">
    <citation type="journal article" date="2021" name="Nat. Commun.">
        <title>Genetic determinants of endophytism in the Arabidopsis root mycobiome.</title>
        <authorList>
            <person name="Mesny F."/>
            <person name="Miyauchi S."/>
            <person name="Thiergart T."/>
            <person name="Pickel B."/>
            <person name="Atanasova L."/>
            <person name="Karlsson M."/>
            <person name="Huettel B."/>
            <person name="Barry K.W."/>
            <person name="Haridas S."/>
            <person name="Chen C."/>
            <person name="Bauer D."/>
            <person name="Andreopoulos W."/>
            <person name="Pangilinan J."/>
            <person name="LaButti K."/>
            <person name="Riley R."/>
            <person name="Lipzen A."/>
            <person name="Clum A."/>
            <person name="Drula E."/>
            <person name="Henrissat B."/>
            <person name="Kohler A."/>
            <person name="Grigoriev I.V."/>
            <person name="Martin F.M."/>
            <person name="Hacquard S."/>
        </authorList>
    </citation>
    <scope>NUCLEOTIDE SEQUENCE</scope>
    <source>
        <strain evidence="8">MPI-CAGE-AT-0147</strain>
    </source>
</reference>
<gene>
    <name evidence="8" type="ORF">EDB81DRAFT_693400</name>
</gene>
<evidence type="ECO:0000313" key="8">
    <source>
        <dbReference type="EMBL" id="KAH7136351.1"/>
    </source>
</evidence>
<feature type="domain" description="Zn(2)-C6 fungal-type" evidence="7">
    <location>
        <begin position="13"/>
        <end position="43"/>
    </location>
</feature>
<evidence type="ECO:0000259" key="7">
    <source>
        <dbReference type="PROSITE" id="PS50048"/>
    </source>
</evidence>
<dbReference type="Pfam" id="PF00172">
    <property type="entry name" value="Zn_clus"/>
    <property type="match status" value="1"/>
</dbReference>
<dbReference type="GO" id="GO:0005634">
    <property type="term" value="C:nucleus"/>
    <property type="evidence" value="ECO:0007669"/>
    <property type="project" value="UniProtKB-SubCell"/>
</dbReference>
<keyword evidence="2" id="KW-0479">Metal-binding</keyword>
<dbReference type="Gene3D" id="4.10.240.10">
    <property type="entry name" value="Zn(2)-C6 fungal-type DNA-binding domain"/>
    <property type="match status" value="1"/>
</dbReference>
<dbReference type="PROSITE" id="PS50048">
    <property type="entry name" value="ZN2_CY6_FUNGAL_2"/>
    <property type="match status" value="1"/>
</dbReference>
<dbReference type="GO" id="GO:0000981">
    <property type="term" value="F:DNA-binding transcription factor activity, RNA polymerase II-specific"/>
    <property type="evidence" value="ECO:0007669"/>
    <property type="project" value="InterPro"/>
</dbReference>
<dbReference type="PANTHER" id="PTHR47338:SF25">
    <property type="entry name" value="TRANSCRIPTION FACTOR"/>
    <property type="match status" value="1"/>
</dbReference>
<evidence type="ECO:0000256" key="1">
    <source>
        <dbReference type="ARBA" id="ARBA00004123"/>
    </source>
</evidence>
<proteinExistence type="predicted"/>
<dbReference type="GO" id="GO:0003677">
    <property type="term" value="F:DNA binding"/>
    <property type="evidence" value="ECO:0007669"/>
    <property type="project" value="InterPro"/>
</dbReference>
<dbReference type="CDD" id="cd00067">
    <property type="entry name" value="GAL4"/>
    <property type="match status" value="1"/>
</dbReference>
<feature type="compositionally biased region" description="Basic and acidic residues" evidence="6">
    <location>
        <begin position="566"/>
        <end position="577"/>
    </location>
</feature>
<evidence type="ECO:0000256" key="5">
    <source>
        <dbReference type="ARBA" id="ARBA00023242"/>
    </source>
</evidence>
<keyword evidence="4" id="KW-0804">Transcription</keyword>
<dbReference type="Proteomes" id="UP000738349">
    <property type="component" value="Unassembled WGS sequence"/>
</dbReference>
<organism evidence="8 9">
    <name type="scientific">Dactylonectria macrodidyma</name>
    <dbReference type="NCBI Taxonomy" id="307937"/>
    <lineage>
        <taxon>Eukaryota</taxon>
        <taxon>Fungi</taxon>
        <taxon>Dikarya</taxon>
        <taxon>Ascomycota</taxon>
        <taxon>Pezizomycotina</taxon>
        <taxon>Sordariomycetes</taxon>
        <taxon>Hypocreomycetidae</taxon>
        <taxon>Hypocreales</taxon>
        <taxon>Nectriaceae</taxon>
        <taxon>Dactylonectria</taxon>
    </lineage>
</organism>
<dbReference type="InterPro" id="IPR036864">
    <property type="entry name" value="Zn2-C6_fun-type_DNA-bd_sf"/>
</dbReference>
<sequence>MPKALRGPRGLQACHECRRRKVRCDGSRPRCDNCASHDRQCQWPDRPAPGGYTCVFRRENPASAIISPLSPATSHSPPISGNSKILSETSRTVTHLPSAPLKRRLVDIFAQRHHKFELCGCVTLDVLLGEVLGRDDLFVLYSVLALASGYLTEEEASTNKTFTSSGAMVRFYSTEAAAVSRQSSDQPSVAAIQGNLILGLSELITMATARAWMHIGLAIRMAQALRMRNEYNQRRSPRQREIRRRTFWACALLDRLVAYCTFRTQTIDLTLVGLHLPCDEVSFAFGHDNPGPRFNELGETDAGNVPLAYFIKTFMLWARVARLYVDGGRRRLGASPCDPTTNSWRSVTDIRAWLDGLPSNMKWSEENLCAHQGLGQAAPYLSVHFLAQHALFLVYQEHLPQADTFGEPGRQESPGLPRSVPASLTYVDRTIIGACIDGANNIVQMCQLLDRTIPDSGQQFPVFCIGIPLVTASSVLLWIHYCSQKIAPDMELTDIKVSQAKSDVDYLLSKLSVWSAQWALAKTWVGCIKLLDEFYQSNYFSQAEVSTGDTTLLEDSEQDAEQASDLETRESSPVRLRDGAGFPDVTMLPHAIYYRVRMITGLLSEQPDLCRKLLRKLERQPNTQQLQDLSNLDLDAAWLHDLDVMTSASWADFVSEFEHTDDSQSHYGGLQP</sequence>
<dbReference type="OrthoDB" id="10261408at2759"/>
<evidence type="ECO:0000256" key="2">
    <source>
        <dbReference type="ARBA" id="ARBA00022723"/>
    </source>
</evidence>
<keyword evidence="5" id="KW-0539">Nucleus</keyword>
<dbReference type="EMBL" id="JAGMUV010000013">
    <property type="protein sequence ID" value="KAH7136351.1"/>
    <property type="molecule type" value="Genomic_DNA"/>
</dbReference>
<keyword evidence="3" id="KW-0805">Transcription regulation</keyword>
<evidence type="ECO:0000256" key="6">
    <source>
        <dbReference type="SAM" id="MobiDB-lite"/>
    </source>
</evidence>
<comment type="caution">
    <text evidence="8">The sequence shown here is derived from an EMBL/GenBank/DDBJ whole genome shotgun (WGS) entry which is preliminary data.</text>
</comment>
<dbReference type="AlphaFoldDB" id="A0A9P9IY01"/>
<name>A0A9P9IY01_9HYPO</name>
<comment type="subcellular location">
    <subcellularLocation>
        <location evidence="1">Nucleus</location>
    </subcellularLocation>
</comment>
<evidence type="ECO:0000313" key="9">
    <source>
        <dbReference type="Proteomes" id="UP000738349"/>
    </source>
</evidence>
<dbReference type="SMART" id="SM00066">
    <property type="entry name" value="GAL4"/>
    <property type="match status" value="1"/>
</dbReference>